<evidence type="ECO:0000313" key="2">
    <source>
        <dbReference type="Proteomes" id="UP000201404"/>
    </source>
</evidence>
<evidence type="ECO:0000313" key="1">
    <source>
        <dbReference type="EMBL" id="AKJ72075.1"/>
    </source>
</evidence>
<organism evidence="1 2">
    <name type="scientific">Gordonia phage GAL1</name>
    <dbReference type="NCBI Taxonomy" id="1647469"/>
    <lineage>
        <taxon>Viruses</taxon>
        <taxon>Duplodnaviria</taxon>
        <taxon>Heunggongvirae</taxon>
        <taxon>Uroviricota</taxon>
        <taxon>Caudoviricetes</taxon>
        <taxon>Galunavirus</taxon>
        <taxon>Galunavirus GAL1</taxon>
    </lineage>
</organism>
<dbReference type="RefSeq" id="YP_009324452.1">
    <property type="nucleotide sequence ID" value="NC_031936.1"/>
</dbReference>
<name>A0A159B6F3_9CAUD</name>
<dbReference type="Proteomes" id="UP000201404">
    <property type="component" value="Genome"/>
</dbReference>
<accession>A0A159B6F3</accession>
<dbReference type="GeneID" id="30309375"/>
<reference evidence="1 2" key="1">
    <citation type="submission" date="2015-04" db="EMBL/GenBank/DDBJ databases">
        <title>Locating and activating molecular 'time bombs': can Mycolata prophages be selectively induced en masse to biologically control activated sludge foaming?</title>
        <authorList>
            <person name="Dyson Z.A."/>
            <person name="Brown T.L."/>
            <person name="Farrar B."/>
            <person name="Doyle S."/>
            <person name="Tucci J."/>
            <person name="Seviour R.J."/>
            <person name="Petrovski S."/>
        </authorList>
    </citation>
    <scope>NUCLEOTIDE SEQUENCE [LARGE SCALE GENOMIC DNA]</scope>
</reference>
<proteinExistence type="predicted"/>
<dbReference type="OrthoDB" id="29035at10239"/>
<gene>
    <name evidence="1" type="ORF">GAL1_60</name>
</gene>
<protein>
    <submittedName>
        <fullName evidence="1">Uncharacterized protein</fullName>
    </submittedName>
</protein>
<dbReference type="EMBL" id="KR053194">
    <property type="protein sequence ID" value="AKJ72075.1"/>
    <property type="molecule type" value="Genomic_DNA"/>
</dbReference>
<dbReference type="KEGG" id="vg:30309375"/>
<keyword evidence="2" id="KW-1185">Reference proteome</keyword>
<sequence length="80" mass="9534">MTTPNLMQVLEEGFDNRSGIDWVTTHHRPDTHANRRRIIDREHGNGETPQADGWLYLRRDLGDFVHVQRIKWIDRKWLAS</sequence>